<organism evidence="1 2">
    <name type="scientific">Microlunatus aurantiacus</name>
    <dbReference type="NCBI Taxonomy" id="446786"/>
    <lineage>
        <taxon>Bacteria</taxon>
        <taxon>Bacillati</taxon>
        <taxon>Actinomycetota</taxon>
        <taxon>Actinomycetes</taxon>
        <taxon>Propionibacteriales</taxon>
        <taxon>Propionibacteriaceae</taxon>
        <taxon>Microlunatus</taxon>
    </lineage>
</organism>
<evidence type="ECO:0008006" key="3">
    <source>
        <dbReference type="Google" id="ProtNLM"/>
    </source>
</evidence>
<dbReference type="RefSeq" id="WP_344813875.1">
    <property type="nucleotide sequence ID" value="NZ_BAAAYX010000019.1"/>
</dbReference>
<evidence type="ECO:0000313" key="2">
    <source>
        <dbReference type="Proteomes" id="UP001500051"/>
    </source>
</evidence>
<reference evidence="2" key="1">
    <citation type="journal article" date="2019" name="Int. J. Syst. Evol. Microbiol.">
        <title>The Global Catalogue of Microorganisms (GCM) 10K type strain sequencing project: providing services to taxonomists for standard genome sequencing and annotation.</title>
        <authorList>
            <consortium name="The Broad Institute Genomics Platform"/>
            <consortium name="The Broad Institute Genome Sequencing Center for Infectious Disease"/>
            <person name="Wu L."/>
            <person name="Ma J."/>
        </authorList>
    </citation>
    <scope>NUCLEOTIDE SEQUENCE [LARGE SCALE GENOMIC DNA]</scope>
    <source>
        <strain evidence="2">JCM 16548</strain>
    </source>
</reference>
<protein>
    <recommendedName>
        <fullName evidence="3">Exo-alpha-sialidase</fullName>
    </recommendedName>
</protein>
<dbReference type="InterPro" id="IPR054817">
    <property type="entry name" value="Glycosyl_F510_1955-like"/>
</dbReference>
<evidence type="ECO:0000313" key="1">
    <source>
        <dbReference type="EMBL" id="GAA3713964.1"/>
    </source>
</evidence>
<dbReference type="EMBL" id="BAAAYX010000019">
    <property type="protein sequence ID" value="GAA3713964.1"/>
    <property type="molecule type" value="Genomic_DNA"/>
</dbReference>
<comment type="caution">
    <text evidence="1">The sequence shown here is derived from an EMBL/GenBank/DDBJ whole genome shotgun (WGS) entry which is preliminary data.</text>
</comment>
<name>A0ABP7E3V7_9ACTN</name>
<gene>
    <name evidence="1" type="ORF">GCM10022204_36320</name>
</gene>
<keyword evidence="2" id="KW-1185">Reference proteome</keyword>
<sequence length="269" mass="28233">MLVAAAVVLVSALLWRQTVPSSAPAPVRHVHGLGVNPADDALYAATHQGLYRLDDDGPARLVSTRTPDLMGFTVVGPDRFLASGHPDGRGDEPWSLGLVESGDAGATWQPRSLDGEVDFHGIDATGATVYGVDAVSGSLLVTTDLRRWRQRPGTVMEDLAVSPTDPDSLLVATAQGLRRSTDAGLTWTEQAGPSLMLIDWSTAQTVTGVGPDGSVHLSLDAGRTWQQRATLPGAPQALHANSTARLYVATDAGVHASLDGGWSFTTVEL</sequence>
<dbReference type="InterPro" id="IPR015943">
    <property type="entry name" value="WD40/YVTN_repeat-like_dom_sf"/>
</dbReference>
<dbReference type="Gene3D" id="2.130.10.10">
    <property type="entry name" value="YVTN repeat-like/Quinoprotein amine dehydrogenase"/>
    <property type="match status" value="2"/>
</dbReference>
<dbReference type="CDD" id="cd15482">
    <property type="entry name" value="Sialidase_non-viral"/>
    <property type="match status" value="1"/>
</dbReference>
<dbReference type="NCBIfam" id="NF045728">
    <property type="entry name" value="glycosyl_F510_1955"/>
    <property type="match status" value="1"/>
</dbReference>
<dbReference type="Proteomes" id="UP001500051">
    <property type="component" value="Unassembled WGS sequence"/>
</dbReference>
<accession>A0ABP7E3V7</accession>
<dbReference type="SUPFAM" id="SSF110296">
    <property type="entry name" value="Oligoxyloglucan reducing end-specific cellobiohydrolase"/>
    <property type="match status" value="1"/>
</dbReference>
<proteinExistence type="predicted"/>